<accession>A0A4D6MJL1</accession>
<protein>
    <submittedName>
        <fullName evidence="2">Putative transposase</fullName>
    </submittedName>
</protein>
<proteinExistence type="predicted"/>
<dbReference type="Proteomes" id="UP000501690">
    <property type="component" value="Linkage Group LG7"/>
</dbReference>
<evidence type="ECO:0000256" key="1">
    <source>
        <dbReference type="SAM" id="MobiDB-lite"/>
    </source>
</evidence>
<reference evidence="2 3" key="1">
    <citation type="submission" date="2019-04" db="EMBL/GenBank/DDBJ databases">
        <title>An improved genome assembly and genetic linkage map for asparagus bean, Vigna unguiculata ssp. sesquipedialis.</title>
        <authorList>
            <person name="Xia Q."/>
            <person name="Zhang R."/>
            <person name="Dong Y."/>
        </authorList>
    </citation>
    <scope>NUCLEOTIDE SEQUENCE [LARGE SCALE GENOMIC DNA]</scope>
    <source>
        <tissue evidence="2">Leaf</tissue>
    </source>
</reference>
<name>A0A4D6MJL1_VIGUN</name>
<evidence type="ECO:0000313" key="2">
    <source>
        <dbReference type="EMBL" id="QCD99894.1"/>
    </source>
</evidence>
<dbReference type="EMBL" id="CP039351">
    <property type="protein sequence ID" value="QCD99894.1"/>
    <property type="molecule type" value="Genomic_DNA"/>
</dbReference>
<keyword evidence="3" id="KW-1185">Reference proteome</keyword>
<evidence type="ECO:0000313" key="3">
    <source>
        <dbReference type="Proteomes" id="UP000501690"/>
    </source>
</evidence>
<feature type="compositionally biased region" description="Polar residues" evidence="1">
    <location>
        <begin position="127"/>
        <end position="149"/>
    </location>
</feature>
<gene>
    <name evidence="2" type="ORF">DEO72_LG7g1181</name>
</gene>
<feature type="compositionally biased region" description="Low complexity" evidence="1">
    <location>
        <begin position="93"/>
        <end position="105"/>
    </location>
</feature>
<sequence length="277" mass="29842">MSSGDPLRPPPVDKGKGIAKTRKRRNNYELRIPVRPITPTPGLHMPSLSSPPPPTGLHNPTSIPMIHMSSSSSQPPPTGLHTPVVAPRPPSVSPSYIPSSSSSAPHTRLHTPSTDIGASPSPHIVPSPTSIGGLSSAVGQQSAPSPVTKFQTRLSQLRSEVSSCADGTQEQSSVDPTQDENIRTRCWIEIVGGKKKGRLYGVGQLNSKYTGPNESLNQVPVSSSSNIEDLTNIRQQLSRSLEENEQLRSEFRSFQSLVLQYLPPDAQARLQQPQPQP</sequence>
<feature type="region of interest" description="Disordered" evidence="1">
    <location>
        <begin position="1"/>
        <end position="149"/>
    </location>
</feature>
<dbReference type="AlphaFoldDB" id="A0A4D6MJL1"/>
<feature type="compositionally biased region" description="Low complexity" evidence="1">
    <location>
        <begin position="60"/>
        <end position="73"/>
    </location>
</feature>
<organism evidence="2 3">
    <name type="scientific">Vigna unguiculata</name>
    <name type="common">Cowpea</name>
    <dbReference type="NCBI Taxonomy" id="3917"/>
    <lineage>
        <taxon>Eukaryota</taxon>
        <taxon>Viridiplantae</taxon>
        <taxon>Streptophyta</taxon>
        <taxon>Embryophyta</taxon>
        <taxon>Tracheophyta</taxon>
        <taxon>Spermatophyta</taxon>
        <taxon>Magnoliopsida</taxon>
        <taxon>eudicotyledons</taxon>
        <taxon>Gunneridae</taxon>
        <taxon>Pentapetalae</taxon>
        <taxon>rosids</taxon>
        <taxon>fabids</taxon>
        <taxon>Fabales</taxon>
        <taxon>Fabaceae</taxon>
        <taxon>Papilionoideae</taxon>
        <taxon>50 kb inversion clade</taxon>
        <taxon>NPAAA clade</taxon>
        <taxon>indigoferoid/millettioid clade</taxon>
        <taxon>Phaseoleae</taxon>
        <taxon>Vigna</taxon>
    </lineage>
</organism>